<feature type="domain" description="JmjC" evidence="2">
    <location>
        <begin position="140"/>
        <end position="304"/>
    </location>
</feature>
<dbReference type="Proteomes" id="UP000002729">
    <property type="component" value="Unassembled WGS sequence"/>
</dbReference>
<feature type="compositionally biased region" description="Basic and acidic residues" evidence="1">
    <location>
        <begin position="593"/>
        <end position="606"/>
    </location>
</feature>
<dbReference type="SMART" id="SM00558">
    <property type="entry name" value="JmjC"/>
    <property type="match status" value="1"/>
</dbReference>
<keyword evidence="4" id="KW-1185">Reference proteome</keyword>
<dbReference type="Pfam" id="PF13621">
    <property type="entry name" value="Cupin_8"/>
    <property type="match status" value="1"/>
</dbReference>
<evidence type="ECO:0000313" key="4">
    <source>
        <dbReference type="Proteomes" id="UP000002729"/>
    </source>
</evidence>
<feature type="region of interest" description="Disordered" evidence="1">
    <location>
        <begin position="586"/>
        <end position="652"/>
    </location>
</feature>
<dbReference type="OrthoDB" id="47172at2759"/>
<reference evidence="3 4" key="1">
    <citation type="journal article" date="2011" name="Proc. Natl. Acad. Sci. U.S.A.">
        <title>Niche of harmful alga Aureococcus anophagefferens revealed through ecogenomics.</title>
        <authorList>
            <person name="Gobler C.J."/>
            <person name="Berry D.L."/>
            <person name="Dyhrman S.T."/>
            <person name="Wilhelm S.W."/>
            <person name="Salamov A."/>
            <person name="Lobanov A.V."/>
            <person name="Zhang Y."/>
            <person name="Collier J.L."/>
            <person name="Wurch L.L."/>
            <person name="Kustka A.B."/>
            <person name="Dill B.D."/>
            <person name="Shah M."/>
            <person name="VerBerkmoes N.C."/>
            <person name="Kuo A."/>
            <person name="Terry A."/>
            <person name="Pangilinan J."/>
            <person name="Lindquist E.A."/>
            <person name="Lucas S."/>
            <person name="Paulsen I.T."/>
            <person name="Hattenrath-Lehmann T.K."/>
            <person name="Talmage S.C."/>
            <person name="Walker E.A."/>
            <person name="Koch F."/>
            <person name="Burson A.M."/>
            <person name="Marcoval M.A."/>
            <person name="Tang Y.Z."/>
            <person name="Lecleir G.R."/>
            <person name="Coyne K.J."/>
            <person name="Berg G.M."/>
            <person name="Bertrand E.M."/>
            <person name="Saito M.A."/>
            <person name="Gladyshev V.N."/>
            <person name="Grigoriev I.V."/>
        </authorList>
    </citation>
    <scope>NUCLEOTIDE SEQUENCE [LARGE SCALE GENOMIC DNA]</scope>
    <source>
        <strain evidence="4">CCMP 1984</strain>
    </source>
</reference>
<name>F0XYL0_AURAN</name>
<dbReference type="KEGG" id="aaf:AURANDRAFT_61479"/>
<dbReference type="AlphaFoldDB" id="F0XYL0"/>
<dbReference type="Gene3D" id="2.60.120.650">
    <property type="entry name" value="Cupin"/>
    <property type="match status" value="1"/>
</dbReference>
<feature type="region of interest" description="Disordered" evidence="1">
    <location>
        <begin position="359"/>
        <end position="380"/>
    </location>
</feature>
<feature type="compositionally biased region" description="Acidic residues" evidence="1">
    <location>
        <begin position="368"/>
        <end position="380"/>
    </location>
</feature>
<dbReference type="CDD" id="cd02208">
    <property type="entry name" value="cupin_RmlC-like"/>
    <property type="match status" value="1"/>
</dbReference>
<organism evidence="4">
    <name type="scientific">Aureococcus anophagefferens</name>
    <name type="common">Harmful bloom alga</name>
    <dbReference type="NCBI Taxonomy" id="44056"/>
    <lineage>
        <taxon>Eukaryota</taxon>
        <taxon>Sar</taxon>
        <taxon>Stramenopiles</taxon>
        <taxon>Ochrophyta</taxon>
        <taxon>Pelagophyceae</taxon>
        <taxon>Pelagomonadales</taxon>
        <taxon>Pelagomonadaceae</taxon>
        <taxon>Aureococcus</taxon>
    </lineage>
</organism>
<dbReference type="SUPFAM" id="SSF51197">
    <property type="entry name" value="Clavaminate synthase-like"/>
    <property type="match status" value="1"/>
</dbReference>
<dbReference type="EMBL" id="GL833121">
    <property type="protein sequence ID" value="EGB12154.1"/>
    <property type="molecule type" value="Genomic_DNA"/>
</dbReference>
<dbReference type="InterPro" id="IPR041667">
    <property type="entry name" value="Cupin_8"/>
</dbReference>
<gene>
    <name evidence="3" type="ORF">AURANDRAFT_61479</name>
</gene>
<feature type="compositionally biased region" description="Low complexity" evidence="1">
    <location>
        <begin position="637"/>
        <end position="652"/>
    </location>
</feature>
<accession>F0XYL0</accession>
<evidence type="ECO:0000259" key="2">
    <source>
        <dbReference type="PROSITE" id="PS51184"/>
    </source>
</evidence>
<evidence type="ECO:0000313" key="3">
    <source>
        <dbReference type="EMBL" id="EGB12154.1"/>
    </source>
</evidence>
<dbReference type="InterPro" id="IPR003347">
    <property type="entry name" value="JmjC_dom"/>
</dbReference>
<sequence>MAHRVVSDADAPPLDPGNLTLDALLHPLGKDAFLETHFRRRAVVVAGGGAARAAALFPEAAAGDVEAVAAASSSERLMLWVRAGGAAPSGEARRWGLPASRSTTALTSVVAEDARSAAALHGAGHALYCRGPPGLEASLVDALLGETSLGLPPRRGAGQLAGHGEVEMFCAREGHVTGWHYDFQENFTVQLRGSKRWRVARSTETHPLRAHSLHFADASVAEDQRKAAGLCHGRDRGAAPSSKKRKRDADDVDEFVLEAGDVLYFPAGLYHEVESLDDDNVSLNVSLVAPSWAEVVTSSLRHCLSSREAFRARATSGPGAADDLRRLLGELKQIVGQLDVDNFTGAILPRACKRNPVIRSDGVRTPYDDSDGDDDSDDDGEFVIDVVNDPEPGGMRPCKLDVNPLYAATMQHEIEDAAEPSWVIINGNYGGSELLEPAVRARLLLGPNLYRKFEAALRAPAGNPETWCVIRGKLGGKLIAHLYHLGFLVADAQNWEQRVKSELEASKQWYKDWGSLYAPSQPTNYQDRIEKLQAKADEIPGVRLQTNNSIYGTGKPFKEFVTARSTAADAPAARGGAATDAVAADDALPTRATAEDRVAEPSDRAPHVGARVAAGDGAGDRRGVGARDGAGPHDRATNSTSTSASATVPPSQ</sequence>
<protein>
    <recommendedName>
        <fullName evidence="2">JmjC domain-containing protein</fullName>
    </recommendedName>
</protein>
<feature type="compositionally biased region" description="Basic and acidic residues" evidence="1">
    <location>
        <begin position="618"/>
        <end position="636"/>
    </location>
</feature>
<dbReference type="PROSITE" id="PS51184">
    <property type="entry name" value="JMJC"/>
    <property type="match status" value="1"/>
</dbReference>
<dbReference type="GeneID" id="20223492"/>
<dbReference type="PANTHER" id="PTHR12461:SF105">
    <property type="entry name" value="HYPOXIA-INDUCIBLE FACTOR 1-ALPHA INHIBITOR"/>
    <property type="match status" value="1"/>
</dbReference>
<dbReference type="PANTHER" id="PTHR12461">
    <property type="entry name" value="HYPOXIA-INDUCIBLE FACTOR 1 ALPHA INHIBITOR-RELATED"/>
    <property type="match status" value="1"/>
</dbReference>
<dbReference type="InParanoid" id="F0XYL0"/>
<evidence type="ECO:0000256" key="1">
    <source>
        <dbReference type="SAM" id="MobiDB-lite"/>
    </source>
</evidence>
<proteinExistence type="predicted"/>
<dbReference type="eggNOG" id="ENOG502RZRQ">
    <property type="taxonomic scope" value="Eukaryota"/>
</dbReference>
<dbReference type="RefSeq" id="XP_009033235.1">
    <property type="nucleotide sequence ID" value="XM_009034987.1"/>
</dbReference>